<evidence type="ECO:0000313" key="1">
    <source>
        <dbReference type="EMBL" id="KAI4455152.1"/>
    </source>
</evidence>
<reference evidence="1" key="1">
    <citation type="submission" date="2022-04" db="EMBL/GenBank/DDBJ databases">
        <title>Chromosome-scale genome assembly of Holotrichia oblita Faldermann.</title>
        <authorList>
            <person name="Rongchong L."/>
        </authorList>
    </citation>
    <scope>NUCLEOTIDE SEQUENCE</scope>
    <source>
        <strain evidence="1">81SQS9</strain>
    </source>
</reference>
<dbReference type="Proteomes" id="UP001056778">
    <property type="component" value="Chromosome 9"/>
</dbReference>
<accession>A0ACB9SJG9</accession>
<dbReference type="EMBL" id="CM043023">
    <property type="protein sequence ID" value="KAI4455152.1"/>
    <property type="molecule type" value="Genomic_DNA"/>
</dbReference>
<proteinExistence type="predicted"/>
<name>A0ACB9SJG9_HOLOL</name>
<organism evidence="1 2">
    <name type="scientific">Holotrichia oblita</name>
    <name type="common">Chafer beetle</name>
    <dbReference type="NCBI Taxonomy" id="644536"/>
    <lineage>
        <taxon>Eukaryota</taxon>
        <taxon>Metazoa</taxon>
        <taxon>Ecdysozoa</taxon>
        <taxon>Arthropoda</taxon>
        <taxon>Hexapoda</taxon>
        <taxon>Insecta</taxon>
        <taxon>Pterygota</taxon>
        <taxon>Neoptera</taxon>
        <taxon>Endopterygota</taxon>
        <taxon>Coleoptera</taxon>
        <taxon>Polyphaga</taxon>
        <taxon>Scarabaeiformia</taxon>
        <taxon>Scarabaeidae</taxon>
        <taxon>Melolonthinae</taxon>
        <taxon>Holotrichia</taxon>
    </lineage>
</organism>
<evidence type="ECO:0000313" key="2">
    <source>
        <dbReference type="Proteomes" id="UP001056778"/>
    </source>
</evidence>
<comment type="caution">
    <text evidence="1">The sequence shown here is derived from an EMBL/GenBank/DDBJ whole genome shotgun (WGS) entry which is preliminary data.</text>
</comment>
<sequence>MADRGQGYKYQLSVTAYLASLLSKDKTVQDYHIFYEVQEVEPFDDIVLAVQYNDSEDFRLYLVQVKSGKVKLDVNTYLKAYNQITENKRWECLKNQVRKINSADIQFWYFACQKFRPQPIPFHEGKQLEIRKRTRKDDKPIVEKNVYELFSGDEEITRKYQDFFIDFYVFLDQDDTNTIASRLKGMWALNDAAQIIDYLDKYFNKNKKESLTKTDFEHELLRIRLWDSIVKPTKIVSYPKESAVAWNNLTLLYNITIVKNELDVETDLFSCILQSFSEKITVEQWNAFVDNEGKLSKEVKYEFTSKSHKPETLKDLLVHMWRYGKTPLVLKSNNSLPQLKDFLNLNQHYIIIDSDPSRRYNEMKSYSLTAIKDLGDTTAERLLQSVLVSMQGRQPTSLHTVINGDKRLMQTVTCSDILKLMEPRQVYLSKDCLEAHNYTLFIIETAQPELVDYEDDPDGDSFSIYCQFDQSSEVYEKVKRNDIFKDYKIYRLQLKNDKLKLLRQFDENKLGEGFQALESFQIDQYGNSVYGNNEDHGIPIIGEVTRMGCVKYLQRYMRKGTIDRIGYSAHETTNLSIKFSETVYPDRDFFKEIDGKICVITGEAGIGKTTFLQALTQTCDPQYYLLFCNLALLQVYMRKKSQKLLKDPLSFLWSKQKQLFYDHFLNILRKDGKRLILLLDSFDEVVSTCKEQVLELIKKLNDETCLEKIIIASRLLTVELLADQFPTIKVTKIEAFSNEYNGHYLRNWNLNEDSLQNMPVEFATNPLYLDMLRKISQNSGINFQTLSRWTLYNGIVDSELERYSQRTKHIIDDFEKENILRFHRGLALKSIFGNNHVTQKFTQENRLKFTNATRLGMLKFYDENEDPVFVHHTFAEFFAAQWLIETTDKEDAKFIYKLMLEQGRHNILDIHSEQFPLHKVILNVNDGNFEYFEQIGKLLTDNKEILLQTDGIGRTALHLAGSYYSHNSTKCLETIIRYMREEGYDLYLRDNLLCWTWIDYGEHFSKSFIIHGSLATHEAYWSYYASSPSTRYIEPNQILISYEMAVKQYRPSILLDLLLVKYFDNDDFIGFRNLCLSSKAIVRKLPEYFELDELGLTALHLAVIYSNINVVSACIKRGDKLTVGDRFGCTPLYYSIMKQNSEIVKLLLEKGGGQLNRSECDDFNIFKLSLHIGNKDIMKMLIQAKDLNFGSDWLCEAIDFGDIEVIELLLEAEIDPNKRRCEYLNFNHELCYRNAIEAIRKYCDYNYDVSSMPLDVSLSVAGALRKISPTTGLQVGVFPLNTAIHARRKDIVHLLLKKGVNINTEAICSDEIHILEKEFGENTPLSCAISSWNMDLVELLLQYGANVNYISKDGLTPLKIAIRKDVTIYDNDEYLNYMIMSNKFRKRLYDKYNIYIPRVINRLDWSLSKLAFLNRRLQIVEVLLRYGADANFRFEGGLTPLDEALKTRNWALVEMLLLHGANPNDLNQWNLINTLAVLPTEDIEIIELLLKNGVNADIKTASGVTLLYVAARRKQVNLVRLLLEYGANADIITCTHTLLAKAKENEEIDVVTLLLNLSEMCFVGPIYDPAYPVEVLNLLQTVADQGDINFSNEINRICSGSNTKFINMLARYATDLRNANGMKYLNVVLELNKPEIDLIFLKNFRYYHGKKNAAIYTATHGNKTMIEILSRNCQGVNSMDEFGNTALTSATEHSMPKSVVQFLLENQADVNLPDKYGSIPLHFAIENQNIDVIEILLKYKSMVDYIQNDGYTPLIAAICKNNAVIVRILLDYGADVNFLGEYGLTPLYAAAMNGNPEIIKTLLRYGAKSDIETCGNTLLYKAIQSGYGDIVRLLLSGKYSPILGNYEVMQRIYRNLANANAVYEFGLTPLHLATKAGSRWIVWILLEYNADPNLVDEHGRTALHYAVETGTRDIIPDLLRRKADVNIKDEKGLTPLDYAKIREYSDIIQLLSPN</sequence>
<keyword evidence="2" id="KW-1185">Reference proteome</keyword>
<gene>
    <name evidence="1" type="ORF">MML48_9g00000565</name>
</gene>
<protein>
    <submittedName>
        <fullName evidence="1">Ankyrin repeat ph and sec7 domain containing protein secg-related</fullName>
    </submittedName>
</protein>